<evidence type="ECO:0000313" key="2">
    <source>
        <dbReference type="Proteomes" id="UP001482620"/>
    </source>
</evidence>
<dbReference type="EMBL" id="JAHRIQ010002384">
    <property type="protein sequence ID" value="MEQ2222053.1"/>
    <property type="molecule type" value="Genomic_DNA"/>
</dbReference>
<gene>
    <name evidence="1" type="ORF">ILYODFUR_021950</name>
</gene>
<dbReference type="Proteomes" id="UP001482620">
    <property type="component" value="Unassembled WGS sequence"/>
</dbReference>
<proteinExistence type="predicted"/>
<reference evidence="1 2" key="1">
    <citation type="submission" date="2021-06" db="EMBL/GenBank/DDBJ databases">
        <authorList>
            <person name="Palmer J.M."/>
        </authorList>
    </citation>
    <scope>NUCLEOTIDE SEQUENCE [LARGE SCALE GENOMIC DNA]</scope>
    <source>
        <strain evidence="2">if_2019</strain>
        <tissue evidence="1">Muscle</tissue>
    </source>
</reference>
<protein>
    <submittedName>
        <fullName evidence="1">Uncharacterized protein</fullName>
    </submittedName>
</protein>
<evidence type="ECO:0000313" key="1">
    <source>
        <dbReference type="EMBL" id="MEQ2222053.1"/>
    </source>
</evidence>
<sequence length="102" mass="11608">MGCIFSAGTEKVLRLVRKELDTGRSLKKTVKGCKRLETWAAVQLPEGLSQSPDLNPFKNLRKNLKVDFHICSLFNLTELKLVWKDERASCFLYTAVTATVYK</sequence>
<organism evidence="1 2">
    <name type="scientific">Ilyodon furcidens</name>
    <name type="common">goldbreast splitfin</name>
    <dbReference type="NCBI Taxonomy" id="33524"/>
    <lineage>
        <taxon>Eukaryota</taxon>
        <taxon>Metazoa</taxon>
        <taxon>Chordata</taxon>
        <taxon>Craniata</taxon>
        <taxon>Vertebrata</taxon>
        <taxon>Euteleostomi</taxon>
        <taxon>Actinopterygii</taxon>
        <taxon>Neopterygii</taxon>
        <taxon>Teleostei</taxon>
        <taxon>Neoteleostei</taxon>
        <taxon>Acanthomorphata</taxon>
        <taxon>Ovalentaria</taxon>
        <taxon>Atherinomorphae</taxon>
        <taxon>Cyprinodontiformes</taxon>
        <taxon>Goodeidae</taxon>
        <taxon>Ilyodon</taxon>
    </lineage>
</organism>
<comment type="caution">
    <text evidence="1">The sequence shown here is derived from an EMBL/GenBank/DDBJ whole genome shotgun (WGS) entry which is preliminary data.</text>
</comment>
<keyword evidence="2" id="KW-1185">Reference proteome</keyword>
<name>A0ABV0SRB4_9TELE</name>
<accession>A0ABV0SRB4</accession>